<evidence type="ECO:0000259" key="2">
    <source>
        <dbReference type="PROSITE" id="PS50235"/>
    </source>
</evidence>
<keyword evidence="1" id="KW-0788">Thiol protease</keyword>
<keyword evidence="1" id="KW-0645">Protease</keyword>
<dbReference type="Gene3D" id="3.90.70.10">
    <property type="entry name" value="Cysteine proteinases"/>
    <property type="match status" value="1"/>
</dbReference>
<sequence>MAETTSDLAPEFGCVADCRSGSIWCQSCEDFIYDTEVDRVLRDTSKDLQRKDLLSKKRSMSEALAYADAEEASYLASNSNKRICGKDGMRGLYNLGQTCYMNVILQTLFHEPLLTTYFLGHRHRMYDCSESNCFVCQVAEVFAEFHEEKEEGFGVLNFLLSSWLSSPDLAGYQQQDAHEFYQFLVNKLHATAEDHVDGYEQKCRCFFHKAFFGKLQSSVTCHRCRNTNRTEDPIMDLSLAFQVQRKKKALHWIPGDSESTPSLNGCLDSYTAPEELPASDYNCSWCGTPQGATKQLRLRKLPVILCMQLKRFERHRSVSEKVDTKVAFPFSINMAPYTTSANSKNIFKYTYDLLSVVVHIGDIDSGHYLAYCRQGEQWFKFNDDRVTWATDAEVLDADAYLLFYTLRSLSGS</sequence>
<dbReference type="InterPro" id="IPR028889">
    <property type="entry name" value="USP"/>
</dbReference>
<reference evidence="4" key="1">
    <citation type="journal article" date="2009" name="Genome Res.">
        <title>Comparative genomic analyses of the human fungal pathogens Coccidioides and their relatives.</title>
        <authorList>
            <person name="Sharpton T.J."/>
            <person name="Stajich J.E."/>
            <person name="Rounsley S.D."/>
            <person name="Gardner M.J."/>
            <person name="Wortman J.R."/>
            <person name="Jordar V.S."/>
            <person name="Maiti R."/>
            <person name="Kodira C.D."/>
            <person name="Neafsey D.E."/>
            <person name="Zeng Q."/>
            <person name="Hung C.-Y."/>
            <person name="McMahan C."/>
            <person name="Muszewska A."/>
            <person name="Grynberg M."/>
            <person name="Mandel M.A."/>
            <person name="Kellner E.M."/>
            <person name="Barker B.M."/>
            <person name="Galgiani J.N."/>
            <person name="Orbach M.J."/>
            <person name="Kirkland T.N."/>
            <person name="Cole G.T."/>
            <person name="Henn M.R."/>
            <person name="Birren B.W."/>
            <person name="Taylor J.W."/>
        </authorList>
    </citation>
    <scope>NUCLEOTIDE SEQUENCE [LARGE SCALE GENOMIC DNA]</scope>
    <source>
        <strain evidence="4">UAMH 1704</strain>
    </source>
</reference>
<keyword evidence="1" id="KW-0378">Hydrolase</keyword>
<accession>C4JSI0</accession>
<feature type="domain" description="USP" evidence="2">
    <location>
        <begin position="90"/>
        <end position="407"/>
    </location>
</feature>
<dbReference type="GO" id="GO:0046695">
    <property type="term" value="C:SLIK (SAGA-like) complex"/>
    <property type="evidence" value="ECO:0007669"/>
    <property type="project" value="EnsemblFungi"/>
</dbReference>
<dbReference type="RefSeq" id="XP_002584730.1">
    <property type="nucleotide sequence ID" value="XM_002584684.1"/>
</dbReference>
<evidence type="ECO:0000313" key="3">
    <source>
        <dbReference type="EMBL" id="EEP80577.1"/>
    </source>
</evidence>
<dbReference type="InterPro" id="IPR038765">
    <property type="entry name" value="Papain-like_cys_pep_sf"/>
</dbReference>
<dbReference type="GO" id="GO:0000124">
    <property type="term" value="C:SAGA complex"/>
    <property type="evidence" value="ECO:0007669"/>
    <property type="project" value="EnsemblFungi"/>
</dbReference>
<dbReference type="AlphaFoldDB" id="C4JSI0"/>
<dbReference type="SUPFAM" id="SSF54001">
    <property type="entry name" value="Cysteine proteinases"/>
    <property type="match status" value="1"/>
</dbReference>
<dbReference type="GO" id="GO:0060090">
    <property type="term" value="F:molecular adaptor activity"/>
    <property type="evidence" value="ECO:0007669"/>
    <property type="project" value="EnsemblFungi"/>
</dbReference>
<dbReference type="EMBL" id="CH476617">
    <property type="protein sequence ID" value="EEP80577.1"/>
    <property type="molecule type" value="Genomic_DNA"/>
</dbReference>
<dbReference type="eggNOG" id="KOG1867">
    <property type="taxonomic scope" value="Eukaryota"/>
</dbReference>
<dbReference type="GO" id="GO:0008380">
    <property type="term" value="P:RNA splicing"/>
    <property type="evidence" value="ECO:0007669"/>
    <property type="project" value="EnsemblFungi"/>
</dbReference>
<dbReference type="OMA" id="NVSCNCI"/>
<dbReference type="GO" id="GO:0006508">
    <property type="term" value="P:proteolysis"/>
    <property type="evidence" value="ECO:0007669"/>
    <property type="project" value="UniProtKB-KW"/>
</dbReference>
<dbReference type="GO" id="GO:0016579">
    <property type="term" value="P:protein deubiquitination"/>
    <property type="evidence" value="ECO:0007669"/>
    <property type="project" value="InterPro"/>
</dbReference>
<dbReference type="GO" id="GO:0005829">
    <property type="term" value="C:cytosol"/>
    <property type="evidence" value="ECO:0007669"/>
    <property type="project" value="TreeGrafter"/>
</dbReference>
<evidence type="ECO:0000313" key="4">
    <source>
        <dbReference type="Proteomes" id="UP000002058"/>
    </source>
</evidence>
<protein>
    <recommendedName>
        <fullName evidence="1">Ubiquitin carboxyl-terminal hydrolase</fullName>
        <ecNumber evidence="1">3.4.19.12</ecNumber>
    </recommendedName>
</protein>
<evidence type="ECO:0000256" key="1">
    <source>
        <dbReference type="RuleBase" id="RU366025"/>
    </source>
</evidence>
<dbReference type="OrthoDB" id="289038at2759"/>
<dbReference type="FunCoup" id="C4JSI0">
    <property type="interactions" value="413"/>
</dbReference>
<dbReference type="InterPro" id="IPR018200">
    <property type="entry name" value="USP_CS"/>
</dbReference>
<dbReference type="PANTHER" id="PTHR24006:SF937">
    <property type="entry name" value="UBIQUITIN CARBOXYL-TERMINAL HYDROLASE"/>
    <property type="match status" value="1"/>
</dbReference>
<comment type="similarity">
    <text evidence="1">Belongs to the peptidase C19 family.</text>
</comment>
<dbReference type="GO" id="GO:0006357">
    <property type="term" value="P:regulation of transcription by RNA polymerase II"/>
    <property type="evidence" value="ECO:0007669"/>
    <property type="project" value="EnsemblFungi"/>
</dbReference>
<organism evidence="3 4">
    <name type="scientific">Uncinocarpus reesii (strain UAMH 1704)</name>
    <dbReference type="NCBI Taxonomy" id="336963"/>
    <lineage>
        <taxon>Eukaryota</taxon>
        <taxon>Fungi</taxon>
        <taxon>Dikarya</taxon>
        <taxon>Ascomycota</taxon>
        <taxon>Pezizomycotina</taxon>
        <taxon>Eurotiomycetes</taxon>
        <taxon>Eurotiomycetidae</taxon>
        <taxon>Onygenales</taxon>
        <taxon>Onygenaceae</taxon>
        <taxon>Uncinocarpus</taxon>
    </lineage>
</organism>
<dbReference type="GeneID" id="8438068"/>
<dbReference type="PROSITE" id="PS00973">
    <property type="entry name" value="USP_2"/>
    <property type="match status" value="1"/>
</dbReference>
<keyword evidence="1" id="KW-0833">Ubl conjugation pathway</keyword>
<name>C4JSI0_UNCRE</name>
<dbReference type="STRING" id="336963.C4JSI0"/>
<dbReference type="InterPro" id="IPR001394">
    <property type="entry name" value="Peptidase_C19_UCH"/>
</dbReference>
<dbReference type="PROSITE" id="PS00972">
    <property type="entry name" value="USP_1"/>
    <property type="match status" value="1"/>
</dbReference>
<dbReference type="GO" id="GO:0004843">
    <property type="term" value="F:cysteine-type deubiquitinase activity"/>
    <property type="evidence" value="ECO:0007669"/>
    <property type="project" value="UniProtKB-UniRule"/>
</dbReference>
<dbReference type="MEROPS" id="C19.A61"/>
<dbReference type="EC" id="3.4.19.12" evidence="1"/>
<keyword evidence="4" id="KW-1185">Reference proteome</keyword>
<dbReference type="InterPro" id="IPR050164">
    <property type="entry name" value="Peptidase_C19"/>
</dbReference>
<dbReference type="PANTHER" id="PTHR24006">
    <property type="entry name" value="UBIQUITIN CARBOXYL-TERMINAL HYDROLASE"/>
    <property type="match status" value="1"/>
</dbReference>
<dbReference type="Proteomes" id="UP000002058">
    <property type="component" value="Unassembled WGS sequence"/>
</dbReference>
<dbReference type="InParanoid" id="C4JSI0"/>
<comment type="catalytic activity">
    <reaction evidence="1">
        <text>Thiol-dependent hydrolysis of ester, thioester, amide, peptide and isopeptide bonds formed by the C-terminal Gly of ubiquitin (a 76-residue protein attached to proteins as an intracellular targeting signal).</text>
        <dbReference type="EC" id="3.4.19.12"/>
    </reaction>
</comment>
<dbReference type="Pfam" id="PF00443">
    <property type="entry name" value="UCH"/>
    <property type="match status" value="1"/>
</dbReference>
<dbReference type="VEuPathDB" id="FungiDB:UREG_05419"/>
<dbReference type="HOGENOM" id="CLU_008279_1_1_1"/>
<dbReference type="PROSITE" id="PS50235">
    <property type="entry name" value="USP_3"/>
    <property type="match status" value="1"/>
</dbReference>
<dbReference type="GO" id="GO:0071819">
    <property type="term" value="C:DUBm complex"/>
    <property type="evidence" value="ECO:0007669"/>
    <property type="project" value="EnsemblFungi"/>
</dbReference>
<gene>
    <name evidence="3" type="ORF">UREG_05419</name>
</gene>
<proteinExistence type="inferred from homology"/>
<dbReference type="KEGG" id="ure:UREG_05419"/>